<proteinExistence type="inferred from homology"/>
<dbReference type="InterPro" id="IPR023213">
    <property type="entry name" value="CAT-like_dom_sf"/>
</dbReference>
<dbReference type="InterPro" id="IPR010071">
    <property type="entry name" value="AA_adenyl_dom"/>
</dbReference>
<dbReference type="SMART" id="SM00823">
    <property type="entry name" value="PKS_PP"/>
    <property type="match status" value="2"/>
</dbReference>
<comment type="cofactor">
    <cofactor evidence="1">
        <name>pantetheine 4'-phosphate</name>
        <dbReference type="ChEBI" id="CHEBI:47942"/>
    </cofactor>
</comment>
<dbReference type="InterPro" id="IPR009081">
    <property type="entry name" value="PP-bd_ACP"/>
</dbReference>
<reference evidence="7" key="1">
    <citation type="journal article" date="2000" name="Chem. Biol.">
        <title>The biosynthetic gene cluster for the antitumor drug bleomycin from Streptomyces verticillus ATCC15003 supporting functional interactions between nonribosomal peptide synthetases and a polyketide synthase.</title>
        <authorList>
            <person name="Du L."/>
            <person name="Sanchez C."/>
            <person name="Chen M."/>
            <person name="Edwards D.J."/>
            <person name="Shen B."/>
        </authorList>
    </citation>
    <scope>NUCLEOTIDE SEQUENCE</scope>
    <source>
        <strain evidence="7">ATCC15003</strain>
    </source>
</reference>
<comment type="similarity">
    <text evidence="2">Belongs to the ATP-dependent AMP-binding enzyme family.</text>
</comment>
<dbReference type="InterPro" id="IPR029058">
    <property type="entry name" value="AB_hydrolase_fold"/>
</dbReference>
<dbReference type="InterPro" id="IPR001242">
    <property type="entry name" value="Condensation_dom"/>
</dbReference>
<evidence type="ECO:0000259" key="6">
    <source>
        <dbReference type="PROSITE" id="PS50075"/>
    </source>
</evidence>
<dbReference type="InterPro" id="IPR006162">
    <property type="entry name" value="Ppantetheine_attach_site"/>
</dbReference>
<dbReference type="NCBIfam" id="TIGR01733">
    <property type="entry name" value="AA-adenyl-dom"/>
    <property type="match status" value="2"/>
</dbReference>
<dbReference type="Pfam" id="PF00668">
    <property type="entry name" value="Condensation"/>
    <property type="match status" value="2"/>
</dbReference>
<feature type="domain" description="Carrier" evidence="6">
    <location>
        <begin position="2065"/>
        <end position="2140"/>
    </location>
</feature>
<dbReference type="InterPro" id="IPR045851">
    <property type="entry name" value="AMP-bd_C_sf"/>
</dbReference>
<dbReference type="InterPro" id="IPR020806">
    <property type="entry name" value="PKS_PP-bd"/>
</dbReference>
<dbReference type="PANTHER" id="PTHR45527:SF1">
    <property type="entry name" value="FATTY ACID SYNTHASE"/>
    <property type="match status" value="1"/>
</dbReference>
<dbReference type="SUPFAM" id="SSF56801">
    <property type="entry name" value="Acetyl-CoA synthetase-like"/>
    <property type="match status" value="2"/>
</dbReference>
<dbReference type="Pfam" id="PF00501">
    <property type="entry name" value="AMP-binding"/>
    <property type="match status" value="2"/>
</dbReference>
<dbReference type="PROSITE" id="PS00012">
    <property type="entry name" value="PHOSPHOPANTETHEINE"/>
    <property type="match status" value="1"/>
</dbReference>
<dbReference type="Gene3D" id="2.30.38.10">
    <property type="entry name" value="Luciferase, Domain 3"/>
    <property type="match status" value="2"/>
</dbReference>
<dbReference type="PANTHER" id="PTHR45527">
    <property type="entry name" value="NONRIBOSOMAL PEPTIDE SYNTHETASE"/>
    <property type="match status" value="1"/>
</dbReference>
<dbReference type="FunFam" id="3.40.50.12780:FF:000012">
    <property type="entry name" value="Non-ribosomal peptide synthetase"/>
    <property type="match status" value="2"/>
</dbReference>
<dbReference type="GO" id="GO:0031177">
    <property type="term" value="F:phosphopantetheine binding"/>
    <property type="evidence" value="ECO:0007669"/>
    <property type="project" value="InterPro"/>
</dbReference>
<evidence type="ECO:0000256" key="1">
    <source>
        <dbReference type="ARBA" id="ARBA00001957"/>
    </source>
</evidence>
<dbReference type="InterPro" id="IPR020845">
    <property type="entry name" value="AMP-binding_CS"/>
</dbReference>
<dbReference type="EMBL" id="AF210249">
    <property type="protein sequence ID" value="AAG02355.1"/>
    <property type="molecule type" value="Genomic_DNA"/>
</dbReference>
<dbReference type="GO" id="GO:0044550">
    <property type="term" value="P:secondary metabolite biosynthetic process"/>
    <property type="evidence" value="ECO:0007669"/>
    <property type="project" value="UniProtKB-ARBA"/>
</dbReference>
<keyword evidence="3" id="KW-0596">Phosphopantetheine</keyword>
<dbReference type="GO" id="GO:0017000">
    <property type="term" value="P:antibiotic biosynthetic process"/>
    <property type="evidence" value="ECO:0007669"/>
    <property type="project" value="UniProtKB-ARBA"/>
</dbReference>
<dbReference type="Gene3D" id="3.40.50.980">
    <property type="match status" value="4"/>
</dbReference>
<sequence length="2162" mass="232404">MPRCARGALSTAVHTTRQGSWNVMETANSGYRVSPQQRHLWAMLTRGRDGGRRAFTQSAVVVDRSLDAARLRAALASVVAAHEPLRTTFTGLAGRTAPVQVVHDPDEQPLSVVDLPPSCADGSGPELDELRLRERAALDPRGGPVFRAALARAGEDRAVLVLTAHALVADRLSLRLLAGQILAAYSGETVSPDGPPPLQYADFAAWHHDLLTAEDAAPDRAHWAAHTATAGTGPLPGVVRPGAAPGPWRAREWELPAELVAGIDGVAGKLSTDPATVLHAAFRIAVWRLAGERNLPVALTRDGRSHPELRTAIGAFERELPLVHEIRHETAFAEYARALDALVAEGEELLDHCDPELLGSLDGTAEGPCFTFTHHQAETPVRRAGITFTTVHQDSGTPIPVRLTARRDGARLRMELGYDEGRIDETFPENAAACLTRILEGVVSAPEGPVGDIRMLSDETARLLREAGLGPRVELPGKAVHELFAEQAARTPGAVAVSAGEDALTYAELDERSNRLAHHLTGLGVTPGRHVVVSVGRSAELLVGLLGVLKAGGAFVPVDVGFPRKRLEFVLRETAAPVLLCTADVRDRIGTRTLDDAGVTPVALDADRRRIAAHPAGPTGIATTPDAPAYVVYTSGTTGKPNGVRVPHRGLTNYLTWCTGAYGLDGGTGTLVHTSISFDLTLTTLFGPLLAGGQVVMLSETAGVTGLIAALRSRRDLTLVKLTPTHLDVVNQLLTPDELRGAVRTLVVGGEAVRAESLEPFRASGTRVVNEYGPSETVVGSVAHVVDAATPRTGPVPIGRPIANTTVHLLDQRRRPVPDGVVGELWIGGAGVADGYLGRPELTGERFLPSDYPPDGGRVYRTGDLARRRADGTLEYLGRTDAQVKIRGVRVEPAETEAVLASHPGVGQAVVVARLDEDPGRSSPLAGELTLTGYVVPARGAQAPPHEELIAYCRERLPEHFVPAVLVTLDALPVTGHGKIDRGALPKPHARARDGAAYVAPRTATEEILAATVAKVLGVERVGIDDNYFVLGGDSIRSVMVASRAQARGVEVTVADLHRHPTVRACAAHLDAREDLPRTPVTEPFALISAEDRALVPDDVEDAFPLNLLQEGMIFHRDFAAKSAVYHAIASVRLRAPFDLAVLRMVVRQLVERHPMLRTSFDMSRFSRPLQLVHREFADPLHYEDLRGRSAEEQDARVEEWIEREKERGFELHEFPLIRFMAQRLEDDVFQFTYGFHHEIVDGWSEALMITELFSHYFSVIYDEPIAIKPPTAGMRDAVALELEALADRRNYEFWDSYLADATLMRLPRPGTGPRADKGDRDITRIAVPVPTELSDGLKRVAATHAVPLKTVLLAAHMVVMSLYGGHEDTLTYTVTNGRPETADGSTAIGLFVNSLALRVRMTGGTWADLITATLESERASMPYRRLPMAELKRHQGNEPLAETLFFFTNYHVFHVLDRWIDRGVGHVANELYGESTFPFCGIFRLNRETGELEVRIEYDSLQFSDALMESVRDSYARVLAALVADPDGRYDRHEFRSDRDRAALAVLTRGPEAPAADRCLHDLVADRAADRPDAPAVQLDTDVLSYGELDRRANRLAHHLRSLGIGPESVVGVLAERSLAQIIGLLAVLKAGAAYVPLDPAQPDERLAAVIAGSGAAAVLHRPGLEGRLPAGVRALPTDAADGSTATHDPGPTATPRNAAYVMYTSGSTGEPKGIVVEHRNVVASLAARGAHYAAGPGRFLLLSSFAFDSSVAGIFWTLTQGGTLVLPGEGQQLDPAALVETIARQRPTHTLAIPSLLAPVLDQAAPGDLASLRTVIAAGESCPAELAAACRDLLPGSTFHNEYGPTETTVWSTVWSQENEHDGPHLPIGRPVAGTWVHPRDHRGRTVPLGVAGELSIGGAGVARGYLGRPRDTAAAFRPDPEATAPGGRAYATGDLGRYLPDGNLEFLGRADHQVKIRGFRVELGEIEAVLDTHPELQRTIVMARGDHPGDQVLVAYVLPAPGRRPEPADIQGYVRDRLPRYMVPTAVIVLDAVPLTAAGKVDRASLPAPSHAQLTRDQEYVEPGTDTERALAAIWADVLKLDRIGAGDRFFDVGGESLRAMQATAAANKMFRTRVSVRRLFEAPSLREFAHEIDKARLAGGGTGLTGPAAAPATGGAAE</sequence>
<dbReference type="SUPFAM" id="SSF47336">
    <property type="entry name" value="ACP-like"/>
    <property type="match status" value="2"/>
</dbReference>
<evidence type="ECO:0000313" key="7">
    <source>
        <dbReference type="EMBL" id="AAG02355.1"/>
    </source>
</evidence>
<dbReference type="Pfam" id="PF13193">
    <property type="entry name" value="AMP-binding_C"/>
    <property type="match status" value="2"/>
</dbReference>
<dbReference type="GO" id="GO:0008610">
    <property type="term" value="P:lipid biosynthetic process"/>
    <property type="evidence" value="ECO:0007669"/>
    <property type="project" value="UniProtKB-ARBA"/>
</dbReference>
<dbReference type="PROSITE" id="PS50075">
    <property type="entry name" value="CARRIER"/>
    <property type="match status" value="2"/>
</dbReference>
<dbReference type="Gene3D" id="3.30.559.10">
    <property type="entry name" value="Chloramphenicol acetyltransferase-like domain"/>
    <property type="match status" value="2"/>
</dbReference>
<dbReference type="GO" id="GO:0005737">
    <property type="term" value="C:cytoplasm"/>
    <property type="evidence" value="ECO:0007669"/>
    <property type="project" value="TreeGrafter"/>
</dbReference>
<name>Q9FB27_9ACTN</name>
<dbReference type="InterPro" id="IPR000873">
    <property type="entry name" value="AMP-dep_synth/lig_dom"/>
</dbReference>
<dbReference type="Gene3D" id="1.10.1200.10">
    <property type="entry name" value="ACP-like"/>
    <property type="match status" value="1"/>
</dbReference>
<dbReference type="KEGG" id="ag:AAG02355"/>
<organism evidence="7">
    <name type="scientific">Streptomyces verticillus</name>
    <dbReference type="NCBI Taxonomy" id="29309"/>
    <lineage>
        <taxon>Bacteria</taxon>
        <taxon>Bacillati</taxon>
        <taxon>Actinomycetota</taxon>
        <taxon>Actinomycetes</taxon>
        <taxon>Kitasatosporales</taxon>
        <taxon>Streptomycetaceae</taxon>
        <taxon>Streptomyces</taxon>
    </lineage>
</organism>
<gene>
    <name evidence="7" type="primary">blmX</name>
</gene>
<dbReference type="CDD" id="cd05930">
    <property type="entry name" value="A_NRPS"/>
    <property type="match status" value="2"/>
</dbReference>
<dbReference type="GO" id="GO:0043041">
    <property type="term" value="P:amino acid activation for nonribosomal peptide biosynthetic process"/>
    <property type="evidence" value="ECO:0007669"/>
    <property type="project" value="TreeGrafter"/>
</dbReference>
<keyword evidence="4" id="KW-0597">Phosphoprotein</keyword>
<dbReference type="GO" id="GO:0003824">
    <property type="term" value="F:catalytic activity"/>
    <property type="evidence" value="ECO:0007669"/>
    <property type="project" value="InterPro"/>
</dbReference>
<protein>
    <submittedName>
        <fullName evidence="7">Peptide synthetase NRPS9-8</fullName>
    </submittedName>
</protein>
<feature type="domain" description="Carrier" evidence="6">
    <location>
        <begin position="1000"/>
        <end position="1074"/>
    </location>
</feature>
<evidence type="ECO:0000256" key="3">
    <source>
        <dbReference type="ARBA" id="ARBA00022450"/>
    </source>
</evidence>
<reference evidence="7" key="2">
    <citation type="journal article" date="2000" name="FEMS Microbiol. Lett.">
        <title>An oxidation domain in the BlmIII non-ribosomal peptide synthetase probably catalyzing thiazole formation in the biosynthesis of the anti-tumor drug bleomycin in Streptomyces verticillus ATCC15003.</title>
        <authorList>
            <person name="Du L."/>
            <person name="Chen M."/>
            <person name="Sanchez C."/>
            <person name="Shen B."/>
        </authorList>
    </citation>
    <scope>NUCLEOTIDE SEQUENCE</scope>
    <source>
        <strain evidence="7">ATCC15003</strain>
    </source>
</reference>
<dbReference type="FunFam" id="3.40.50.980:FF:000001">
    <property type="entry name" value="Non-ribosomal peptide synthetase"/>
    <property type="match status" value="2"/>
</dbReference>
<accession>Q9FB27</accession>
<evidence type="ECO:0000256" key="4">
    <source>
        <dbReference type="ARBA" id="ARBA00022553"/>
    </source>
</evidence>
<dbReference type="SUPFAM" id="SSF52777">
    <property type="entry name" value="CoA-dependent acyltransferases"/>
    <property type="match status" value="4"/>
</dbReference>
<dbReference type="Gene3D" id="3.40.50.1820">
    <property type="entry name" value="alpha/beta hydrolase"/>
    <property type="match status" value="1"/>
</dbReference>
<feature type="region of interest" description="Disordered" evidence="5">
    <location>
        <begin position="2143"/>
        <end position="2162"/>
    </location>
</feature>
<dbReference type="FunFam" id="1.10.1200.10:FF:000005">
    <property type="entry name" value="Nonribosomal peptide synthetase 1"/>
    <property type="match status" value="2"/>
</dbReference>
<dbReference type="InterPro" id="IPR036736">
    <property type="entry name" value="ACP-like_sf"/>
</dbReference>
<dbReference type="Pfam" id="PF00550">
    <property type="entry name" value="PP-binding"/>
    <property type="match status" value="2"/>
</dbReference>
<feature type="compositionally biased region" description="Low complexity" evidence="5">
    <location>
        <begin position="2149"/>
        <end position="2162"/>
    </location>
</feature>
<dbReference type="Gene3D" id="3.30.559.30">
    <property type="entry name" value="Nonribosomal peptide synthetase, condensation domain"/>
    <property type="match status" value="2"/>
</dbReference>
<evidence type="ECO:0000256" key="2">
    <source>
        <dbReference type="ARBA" id="ARBA00006432"/>
    </source>
</evidence>
<evidence type="ECO:0000256" key="5">
    <source>
        <dbReference type="SAM" id="MobiDB-lite"/>
    </source>
</evidence>
<dbReference type="PROSITE" id="PS00455">
    <property type="entry name" value="AMP_BINDING"/>
    <property type="match status" value="1"/>
</dbReference>
<dbReference type="FunFam" id="3.30.300.30:FF:000010">
    <property type="entry name" value="Enterobactin synthetase component F"/>
    <property type="match status" value="1"/>
</dbReference>
<dbReference type="Gene3D" id="3.30.300.30">
    <property type="match status" value="2"/>
</dbReference>
<dbReference type="InterPro" id="IPR025110">
    <property type="entry name" value="AMP-bd_C"/>
</dbReference>